<evidence type="ECO:0000256" key="1">
    <source>
        <dbReference type="ARBA" id="ARBA00022737"/>
    </source>
</evidence>
<dbReference type="PROSITE" id="PS50825">
    <property type="entry name" value="HYR"/>
    <property type="match status" value="1"/>
</dbReference>
<organism evidence="3">
    <name type="scientific">Pfiesteria piscicida</name>
    <name type="common">Phantom dinoflagellate</name>
    <dbReference type="NCBI Taxonomy" id="71001"/>
    <lineage>
        <taxon>Eukaryota</taxon>
        <taxon>Sar</taxon>
        <taxon>Alveolata</taxon>
        <taxon>Dinophyceae</taxon>
        <taxon>Peridiniales</taxon>
        <taxon>Pfiesteriaceae</taxon>
        <taxon>Pfiesteria</taxon>
    </lineage>
</organism>
<name>E8Z6I4_PFIPI</name>
<dbReference type="InterPro" id="IPR021655">
    <property type="entry name" value="Put_metal-bd"/>
</dbReference>
<sequence length="349" mass="36917">VSIANPEVTDNCPVSFSNDFTHTDVASGVFELGVTEVDFVGTNSGVGGHCVTKVHVIDDEAPVLSCPESFVTECDRRNVTFGVEASDNCHNVRIESLGHDFPPLGQQLLQPGVNHFAYEAYDEAGNFDSCAFSVTVQSTYYLDADGDGFGDPATAVVSYCAPLPGYVLDGTDCNDHNPNDFKLWLLDFDGDGFGDPAFPFCSDAIGTVPSGFVESLVGLRRGIPQVVNGTVQVQVTDPTLQDCDDTNPFINPIAREVCDGVDNNCDLIIDGLPGCPSPSVDVPVPVPFDNPVPVPVPVDNPVPAPIPIPVPVPVPTPLVFFNYTFSSASATMPSCIALLASMLAFLTLA</sequence>
<evidence type="ECO:0000313" key="3">
    <source>
        <dbReference type="EMBL" id="ACU45064.1"/>
    </source>
</evidence>
<dbReference type="AlphaFoldDB" id="E8Z6I4"/>
<proteinExistence type="evidence at transcript level"/>
<accession>E8Z6I4</accession>
<dbReference type="InterPro" id="IPR003410">
    <property type="entry name" value="HYR_dom"/>
</dbReference>
<dbReference type="Pfam" id="PF02494">
    <property type="entry name" value="HYR"/>
    <property type="match status" value="1"/>
</dbReference>
<evidence type="ECO:0000259" key="2">
    <source>
        <dbReference type="PROSITE" id="PS50825"/>
    </source>
</evidence>
<feature type="non-terminal residue" evidence="3">
    <location>
        <position position="1"/>
    </location>
</feature>
<dbReference type="Pfam" id="PF11617">
    <property type="entry name" value="Cu-binding_MopE"/>
    <property type="match status" value="1"/>
</dbReference>
<reference evidence="3" key="1">
    <citation type="submission" date="2008-12" db="EMBL/GenBank/DDBJ databases">
        <authorList>
            <person name="Zhang H."/>
            <person name="Lin S."/>
        </authorList>
    </citation>
    <scope>NUCLEOTIDE SEQUENCE</scope>
    <source>
        <strain evidence="3">CCMP1831</strain>
    </source>
</reference>
<dbReference type="EMBL" id="FJ600012">
    <property type="protein sequence ID" value="ACU45064.1"/>
    <property type="molecule type" value="mRNA"/>
</dbReference>
<reference evidence="3" key="2">
    <citation type="book" date="2010" name="PROCEEDINGS OF 13TH INTERNATIONAL CONFERENCE ON HARMFUL ALGAE" publisher="International Society For The Study of Harmful Algae" city="Hong Kong, China">
        <title>Dinoflagellate meta-transcriptomics enabled by spliced leader.</title>
        <editorList>
            <person name="Unknown A."/>
        </editorList>
        <authorList>
            <person name="Lin S."/>
            <person name="Zhang H."/>
        </authorList>
    </citation>
    <scope>NUCLEOTIDE SEQUENCE</scope>
    <source>
        <strain evidence="3">CCMP1831</strain>
    </source>
</reference>
<protein>
    <submittedName>
        <fullName evidence="3">Pyrrolo-quinoline quinine-like</fullName>
    </submittedName>
</protein>
<feature type="domain" description="HYR" evidence="2">
    <location>
        <begin position="57"/>
        <end position="138"/>
    </location>
</feature>
<keyword evidence="1" id="KW-0677">Repeat</keyword>